<evidence type="ECO:0000256" key="2">
    <source>
        <dbReference type="SAM" id="MobiDB-lite"/>
    </source>
</evidence>
<comment type="caution">
    <text evidence="5">The sequence shown here is derived from an EMBL/GenBank/DDBJ whole genome shotgun (WGS) entry which is preliminary data.</text>
</comment>
<name>A0ABS4K6U4_9CLOT</name>
<feature type="domain" description="HMA" evidence="4">
    <location>
        <begin position="4"/>
        <end position="70"/>
    </location>
</feature>
<dbReference type="SUPFAM" id="SSF55008">
    <property type="entry name" value="HMA, heavy metal-associated domain"/>
    <property type="match status" value="1"/>
</dbReference>
<feature type="transmembrane region" description="Helical" evidence="3">
    <location>
        <begin position="261"/>
        <end position="283"/>
    </location>
</feature>
<dbReference type="InterPro" id="IPR017969">
    <property type="entry name" value="Heavy-metal-associated_CS"/>
</dbReference>
<evidence type="ECO:0000256" key="1">
    <source>
        <dbReference type="ARBA" id="ARBA00022723"/>
    </source>
</evidence>
<keyword evidence="6" id="KW-1185">Reference proteome</keyword>
<dbReference type="EMBL" id="JAGGLL010000020">
    <property type="protein sequence ID" value="MBP2022861.1"/>
    <property type="molecule type" value="Genomic_DNA"/>
</dbReference>
<feature type="transmembrane region" description="Helical" evidence="3">
    <location>
        <begin position="108"/>
        <end position="131"/>
    </location>
</feature>
<dbReference type="InterPro" id="IPR039447">
    <property type="entry name" value="UreH-like_TM_dom"/>
</dbReference>
<keyword evidence="1" id="KW-0479">Metal-binding</keyword>
<feature type="transmembrane region" description="Helical" evidence="3">
    <location>
        <begin position="290"/>
        <end position="310"/>
    </location>
</feature>
<dbReference type="Pfam" id="PF00403">
    <property type="entry name" value="HMA"/>
    <property type="match status" value="1"/>
</dbReference>
<keyword evidence="3" id="KW-0812">Transmembrane</keyword>
<dbReference type="Pfam" id="PF13386">
    <property type="entry name" value="DsbD_2"/>
    <property type="match status" value="1"/>
</dbReference>
<dbReference type="InterPro" id="IPR006121">
    <property type="entry name" value="HMA_dom"/>
</dbReference>
<dbReference type="Proteomes" id="UP001519308">
    <property type="component" value="Unassembled WGS sequence"/>
</dbReference>
<protein>
    <submittedName>
        <fullName evidence="5">Sulfite exporter TauE/SafE/plastocyanin domain-containing protein/copper chaperone CopZ</fullName>
    </submittedName>
</protein>
<keyword evidence="3" id="KW-1133">Transmembrane helix</keyword>
<gene>
    <name evidence="5" type="ORF">J2Z44_002686</name>
</gene>
<evidence type="ECO:0000256" key="3">
    <source>
        <dbReference type="SAM" id="Phobius"/>
    </source>
</evidence>
<sequence>MSIKKEKIKVYDMTCNSCESRVEKAIKHIDGVIYAKASYSGQYAVIEYDDTKCKLDKIKASVKKAGYNTEDSNDYKFMGILIVVAAIVLLGMKTSGFDMEAKLANASYAVLFLVGVLTSIHCVGMCGGIMLSQSLTKVSKNKFEAIEPALMYNLGRVVSYTVLGGIIGALGSVFSLSIATQSALQIFAGAFMIIMGLNMTGFSAFRKLNIKLPFSSCKVKNKPRTPFLVGLLNGLMPCGPLQTMQLFALGTGSATKGALSMFMFSLGTVPLMLTFGAVSGLLSKGYTKKVLKFSGVLIIVLGLIMGNRGFTLAGINLNPLTAVENITEGLSSRTSSNASSSSNSTKSPSDNGSKAIIKDGVQTLNMTASNRGYTPNVLYVQKGVPVKWVIDGQQINSCNNAIVAQSIKVEKKLKSGENIIEFTPGDKDINFSCWMGMIRGKIKVVDNLDSVESSSSSNSGSEVKRSIYGTDISKAKTELLVNKAVKANESQVAKFNGIGYEFQPLIAVTESNLKTKVTFVLSNFDEAESEFNILDGTTTEEVTSFDGKKGINEIELSPNKSGFYMIVKDDSILGIIQVVDNLDNADLEEIRKTYIK</sequence>
<feature type="transmembrane region" description="Helical" evidence="3">
    <location>
        <begin position="77"/>
        <end position="96"/>
    </location>
</feature>
<dbReference type="PANTHER" id="PTHR42208">
    <property type="entry name" value="HEAVY METAL TRANSPORTER-RELATED"/>
    <property type="match status" value="1"/>
</dbReference>
<organism evidence="5 6">
    <name type="scientific">Clostridium punense</name>
    <dbReference type="NCBI Taxonomy" id="1054297"/>
    <lineage>
        <taxon>Bacteria</taxon>
        <taxon>Bacillati</taxon>
        <taxon>Bacillota</taxon>
        <taxon>Clostridia</taxon>
        <taxon>Eubacteriales</taxon>
        <taxon>Clostridiaceae</taxon>
        <taxon>Clostridium</taxon>
    </lineage>
</organism>
<dbReference type="PANTHER" id="PTHR42208:SF1">
    <property type="entry name" value="HEAVY METAL TRANSPORTER"/>
    <property type="match status" value="1"/>
</dbReference>
<evidence type="ECO:0000313" key="6">
    <source>
        <dbReference type="Proteomes" id="UP001519308"/>
    </source>
</evidence>
<feature type="transmembrane region" description="Helical" evidence="3">
    <location>
        <begin position="226"/>
        <end position="249"/>
    </location>
</feature>
<dbReference type="PROSITE" id="PS01047">
    <property type="entry name" value="HMA_1"/>
    <property type="match status" value="1"/>
</dbReference>
<dbReference type="InterPro" id="IPR008972">
    <property type="entry name" value="Cupredoxin"/>
</dbReference>
<proteinExistence type="predicted"/>
<dbReference type="Gene3D" id="3.30.70.100">
    <property type="match status" value="1"/>
</dbReference>
<reference evidence="5 6" key="1">
    <citation type="submission" date="2021-03" db="EMBL/GenBank/DDBJ databases">
        <title>Genomic Encyclopedia of Type Strains, Phase IV (KMG-IV): sequencing the most valuable type-strain genomes for metagenomic binning, comparative biology and taxonomic classification.</title>
        <authorList>
            <person name="Goeker M."/>
        </authorList>
    </citation>
    <scope>NUCLEOTIDE SEQUENCE [LARGE SCALE GENOMIC DNA]</scope>
    <source>
        <strain evidence="5 6">DSM 28650</strain>
    </source>
</reference>
<accession>A0ABS4K6U4</accession>
<dbReference type="CDD" id="cd00371">
    <property type="entry name" value="HMA"/>
    <property type="match status" value="1"/>
</dbReference>
<dbReference type="PROSITE" id="PS50846">
    <property type="entry name" value="HMA_2"/>
    <property type="match status" value="1"/>
</dbReference>
<evidence type="ECO:0000259" key="4">
    <source>
        <dbReference type="PROSITE" id="PS50846"/>
    </source>
</evidence>
<feature type="transmembrane region" description="Helical" evidence="3">
    <location>
        <begin position="184"/>
        <end position="205"/>
    </location>
</feature>
<dbReference type="InterPro" id="IPR036163">
    <property type="entry name" value="HMA_dom_sf"/>
</dbReference>
<feature type="region of interest" description="Disordered" evidence="2">
    <location>
        <begin position="332"/>
        <end position="354"/>
    </location>
</feature>
<dbReference type="Gene3D" id="2.60.40.420">
    <property type="entry name" value="Cupredoxins - blue copper proteins"/>
    <property type="match status" value="1"/>
</dbReference>
<keyword evidence="3" id="KW-0472">Membrane</keyword>
<feature type="compositionally biased region" description="Low complexity" evidence="2">
    <location>
        <begin position="332"/>
        <end position="353"/>
    </location>
</feature>
<feature type="transmembrane region" description="Helical" evidence="3">
    <location>
        <begin position="157"/>
        <end position="178"/>
    </location>
</feature>
<evidence type="ECO:0000313" key="5">
    <source>
        <dbReference type="EMBL" id="MBP2022861.1"/>
    </source>
</evidence>
<dbReference type="RefSeq" id="WP_209649652.1">
    <property type="nucleotide sequence ID" value="NZ_JAGGLL010000020.1"/>
</dbReference>